<keyword evidence="4" id="KW-1185">Reference proteome</keyword>
<accession>A0A7Z7N1C4</accession>
<feature type="compositionally biased region" description="Polar residues" evidence="1">
    <location>
        <begin position="257"/>
        <end position="268"/>
    </location>
</feature>
<feature type="compositionally biased region" description="Pro residues" evidence="1">
    <location>
        <begin position="240"/>
        <end position="251"/>
    </location>
</feature>
<protein>
    <recommendedName>
        <fullName evidence="2">eCIS core domain-containing protein</fullName>
    </recommendedName>
</protein>
<feature type="region of interest" description="Disordered" evidence="1">
    <location>
        <begin position="1"/>
        <end position="28"/>
    </location>
</feature>
<comment type="caution">
    <text evidence="3">The sequence shown here is derived from an EMBL/GenBank/DDBJ whole genome shotgun (WGS) entry which is preliminary data.</text>
</comment>
<evidence type="ECO:0000313" key="3">
    <source>
        <dbReference type="EMBL" id="SOE54378.1"/>
    </source>
</evidence>
<evidence type="ECO:0000313" key="4">
    <source>
        <dbReference type="Proteomes" id="UP000219522"/>
    </source>
</evidence>
<dbReference type="Pfam" id="PF13699">
    <property type="entry name" value="eCIS_core"/>
    <property type="match status" value="1"/>
</dbReference>
<reference evidence="3 4" key="1">
    <citation type="submission" date="2017-09" db="EMBL/GenBank/DDBJ databases">
        <authorList>
            <person name="Varghese N."/>
            <person name="Submissions S."/>
        </authorList>
    </citation>
    <scope>NUCLEOTIDE SEQUENCE [LARGE SCALE GENOMIC DNA]</scope>
    <source>
        <strain evidence="3 4">OK806</strain>
    </source>
</reference>
<sequence>MNRAHSRRHRGDDSLGGHSEALPAHAARLARSASNAIAPLPGRDARQSLDNQAVQAMYRRGSLRAKLELGAADAPEEQQADALAERVVRAPDTACCSGCATGGACDRPPVVQRSASAHERGAGALSPECGRALTRLTTGGEPLPAAERDFFEPRLARDLGDVRVHRDEPAQDAARAISARAFTVGSHIGFGAGHWAPGTSAGRHLLAHELAHVQQSTSNAPGDVARARGNDAVRRAPGRPALPEPVPPFKPAPGQLGTETSRVTHSQSKSIDVTIQRSSRCGWTEDVQLRFDPDKGACRIDTGADVEFVPSPVAARRLSNADFETLAGRYMGLANSYFEGWYALRITGGDHCGAPCQNVQMPIHVHMNRGKGGKRIVLSSGNERENAGEVHAGTPDWTLRHEAGHVALGAADEYEESGEACREGENVEERDWSLMANQKRWTRRSLLQPRHFSHIVTWFQHEYPGCGIEMIPLRGPGPLDIDVTLSMGAGFMGKSQGLAYDLGFRVGVPLDRLREWAFSVGPHAHMLLTTGNDESRTAYLLGLRFGLERRFTPSTGGPILGGFAEIGYGRFGLTSGGDATERHEGAPFALAGVRAGYAFPENNLPPAITLDASVGVPGVIGTQGESVPPQTRANWWQLGLSATWRY</sequence>
<name>A0A7Z7N1C4_9BURK</name>
<dbReference type="AlphaFoldDB" id="A0A7Z7N1C4"/>
<dbReference type="Proteomes" id="UP000219522">
    <property type="component" value="Unassembled WGS sequence"/>
</dbReference>
<gene>
    <name evidence="3" type="ORF">SAMN05446927_0816</name>
</gene>
<dbReference type="RefSeq" id="WP_062642976.1">
    <property type="nucleotide sequence ID" value="NZ_FCOG02000168.1"/>
</dbReference>
<evidence type="ECO:0000259" key="2">
    <source>
        <dbReference type="Pfam" id="PF13699"/>
    </source>
</evidence>
<feature type="region of interest" description="Disordered" evidence="1">
    <location>
        <begin position="234"/>
        <end position="268"/>
    </location>
</feature>
<evidence type="ECO:0000256" key="1">
    <source>
        <dbReference type="SAM" id="MobiDB-lite"/>
    </source>
</evidence>
<feature type="domain" description="eCIS core" evidence="2">
    <location>
        <begin position="142"/>
        <end position="218"/>
    </location>
</feature>
<dbReference type="InterPro" id="IPR025295">
    <property type="entry name" value="eCIS_core_dom"/>
</dbReference>
<proteinExistence type="predicted"/>
<organism evidence="3 4">
    <name type="scientific">Caballeronia arationis</name>
    <dbReference type="NCBI Taxonomy" id="1777142"/>
    <lineage>
        <taxon>Bacteria</taxon>
        <taxon>Pseudomonadati</taxon>
        <taxon>Pseudomonadota</taxon>
        <taxon>Betaproteobacteria</taxon>
        <taxon>Burkholderiales</taxon>
        <taxon>Burkholderiaceae</taxon>
        <taxon>Caballeronia</taxon>
    </lineage>
</organism>
<dbReference type="EMBL" id="OCSU01000001">
    <property type="protein sequence ID" value="SOE54378.1"/>
    <property type="molecule type" value="Genomic_DNA"/>
</dbReference>
<dbReference type="OrthoDB" id="7387101at2"/>